<evidence type="ECO:0000313" key="7">
    <source>
        <dbReference type="EMBL" id="SVA53773.1"/>
    </source>
</evidence>
<dbReference type="InterPro" id="IPR055438">
    <property type="entry name" value="AstE_AspA_cat"/>
</dbReference>
<protein>
    <submittedName>
        <fullName evidence="7">Uncharacterized protein</fullName>
    </submittedName>
</protein>
<accession>A0A381WPE3</accession>
<evidence type="ECO:0000259" key="5">
    <source>
        <dbReference type="Pfam" id="PF09825"/>
    </source>
</evidence>
<dbReference type="GO" id="GO:0046872">
    <property type="term" value="F:metal ion binding"/>
    <property type="evidence" value="ECO:0007669"/>
    <property type="project" value="UniProtKB-KW"/>
</dbReference>
<evidence type="ECO:0000259" key="6">
    <source>
        <dbReference type="Pfam" id="PF24827"/>
    </source>
</evidence>
<dbReference type="PANTHER" id="PTHR37326">
    <property type="entry name" value="BLL3975 PROTEIN"/>
    <property type="match status" value="1"/>
</dbReference>
<organism evidence="7">
    <name type="scientific">marine metagenome</name>
    <dbReference type="NCBI Taxonomy" id="408172"/>
    <lineage>
        <taxon>unclassified sequences</taxon>
        <taxon>metagenomes</taxon>
        <taxon>ecological metagenomes</taxon>
    </lineage>
</organism>
<dbReference type="AlphaFoldDB" id="A0A381WPE3"/>
<evidence type="ECO:0000256" key="4">
    <source>
        <dbReference type="ARBA" id="ARBA00022833"/>
    </source>
</evidence>
<dbReference type="InterPro" id="IPR029062">
    <property type="entry name" value="Class_I_gatase-like"/>
</dbReference>
<dbReference type="EMBL" id="UINC01012294">
    <property type="protein sequence ID" value="SVA53773.1"/>
    <property type="molecule type" value="Genomic_DNA"/>
</dbReference>
<evidence type="ECO:0000256" key="1">
    <source>
        <dbReference type="ARBA" id="ARBA00001947"/>
    </source>
</evidence>
<dbReference type="PANTHER" id="PTHR37326:SF1">
    <property type="entry name" value="BLL3975 PROTEIN"/>
    <property type="match status" value="1"/>
</dbReference>
<gene>
    <name evidence="7" type="ORF">METZ01_LOCUS106627</name>
</gene>
<keyword evidence="4" id="KW-0862">Zinc</keyword>
<dbReference type="Gene3D" id="3.40.630.10">
    <property type="entry name" value="Zn peptidases"/>
    <property type="match status" value="1"/>
</dbReference>
<name>A0A381WPE3_9ZZZZ</name>
<dbReference type="Pfam" id="PF24827">
    <property type="entry name" value="AstE_AspA_cat"/>
    <property type="match status" value="1"/>
</dbReference>
<sequence>MASFLLAWPAILQNYRTMHRIMVMGLWVGLTLTSLAVEKLSSGLLAKGTKWETPIFQRDSGVAGPTVFITGGVHGNEPAGARAAEQIRHWPIKKGRIIVVPRVNNLGLLDNIRFLPGEPPQLRDLNRQFPKTKAQAVAKGVLAMALWEHIGKQKPDWLIDLHEGIDFHQINSKSVGSSIIDVKGKAANAVVPQMLKVVNAGIPDPKKKLVRLRYPVDGSLARAAHEKLKATTMILETTSKSQPLSKRVRQHRQMVHVLLSHLNMVGSSQRIMLPANTTALRVAVYDAGGVGGNGPRNLDRVFRNMKNVVVRRVGVEDIGDGVLDQFNLAIFPGGSGSKQAAALQPVGREAVQKFVKEGGGFVGICAGAYLAAANYKWSLAISNHKTYCETIDLPEIGKKSMWFRGASAP</sequence>
<dbReference type="InterPro" id="IPR019197">
    <property type="entry name" value="Biotin-prot_ligase_N"/>
</dbReference>
<proteinExistence type="predicted"/>
<reference evidence="7" key="1">
    <citation type="submission" date="2018-05" db="EMBL/GenBank/DDBJ databases">
        <authorList>
            <person name="Lanie J.A."/>
            <person name="Ng W.-L."/>
            <person name="Kazmierczak K.M."/>
            <person name="Andrzejewski T.M."/>
            <person name="Davidsen T.M."/>
            <person name="Wayne K.J."/>
            <person name="Tettelin H."/>
            <person name="Glass J.I."/>
            <person name="Rusch D."/>
            <person name="Podicherti R."/>
            <person name="Tsui H.-C.T."/>
            <person name="Winkler M.E."/>
        </authorList>
    </citation>
    <scope>NUCLEOTIDE SEQUENCE</scope>
</reference>
<dbReference type="SUPFAM" id="SSF52317">
    <property type="entry name" value="Class I glutamine amidotransferase-like"/>
    <property type="match status" value="1"/>
</dbReference>
<feature type="non-terminal residue" evidence="7">
    <location>
        <position position="409"/>
    </location>
</feature>
<dbReference type="Pfam" id="PF09825">
    <property type="entry name" value="BPL_N"/>
    <property type="match status" value="1"/>
</dbReference>
<dbReference type="Gene3D" id="3.40.50.880">
    <property type="match status" value="1"/>
</dbReference>
<keyword evidence="3" id="KW-0378">Hydrolase</keyword>
<dbReference type="InterPro" id="IPR053138">
    <property type="entry name" value="N-alpha-Ac-DABA_deacetylase"/>
</dbReference>
<dbReference type="GO" id="GO:0016788">
    <property type="term" value="F:hydrolase activity, acting on ester bonds"/>
    <property type="evidence" value="ECO:0007669"/>
    <property type="project" value="InterPro"/>
</dbReference>
<comment type="cofactor">
    <cofactor evidence="1">
        <name>Zn(2+)</name>
        <dbReference type="ChEBI" id="CHEBI:29105"/>
    </cofactor>
</comment>
<feature type="domain" description="Succinylglutamate desuccinylase/Aspartoacylase catalytic" evidence="6">
    <location>
        <begin position="63"/>
        <end position="166"/>
    </location>
</feature>
<keyword evidence="2" id="KW-0479">Metal-binding</keyword>
<evidence type="ECO:0000256" key="3">
    <source>
        <dbReference type="ARBA" id="ARBA00022801"/>
    </source>
</evidence>
<dbReference type="SUPFAM" id="SSF53187">
    <property type="entry name" value="Zn-dependent exopeptidases"/>
    <property type="match status" value="1"/>
</dbReference>
<feature type="domain" description="Biotin-protein ligase N-terminal" evidence="5">
    <location>
        <begin position="326"/>
        <end position="379"/>
    </location>
</feature>
<evidence type="ECO:0000256" key="2">
    <source>
        <dbReference type="ARBA" id="ARBA00022723"/>
    </source>
</evidence>